<dbReference type="AlphaFoldDB" id="A0A0N0XS21"/>
<evidence type="ECO:0000259" key="1">
    <source>
        <dbReference type="Pfam" id="PF01796"/>
    </source>
</evidence>
<proteinExistence type="predicted"/>
<feature type="domain" description="ChsH2 C-terminal OB-fold" evidence="1">
    <location>
        <begin position="56"/>
        <end position="126"/>
    </location>
</feature>
<dbReference type="RefSeq" id="WP_053926910.1">
    <property type="nucleotide sequence ID" value="NZ_LGKG01000165.1"/>
</dbReference>
<accession>A0A0N0XS21</accession>
<dbReference type="InterPro" id="IPR012340">
    <property type="entry name" value="NA-bd_OB-fold"/>
</dbReference>
<evidence type="ECO:0000259" key="2">
    <source>
        <dbReference type="Pfam" id="PF12172"/>
    </source>
</evidence>
<comment type="caution">
    <text evidence="3">The sequence shown here is derived from an EMBL/GenBank/DDBJ whole genome shotgun (WGS) entry which is preliminary data.</text>
</comment>
<dbReference type="SUPFAM" id="SSF50249">
    <property type="entry name" value="Nucleic acid-binding proteins"/>
    <property type="match status" value="1"/>
</dbReference>
<dbReference type="EMBL" id="LGKG01000165">
    <property type="protein sequence ID" value="KPC60127.1"/>
    <property type="molecule type" value="Genomic_DNA"/>
</dbReference>
<dbReference type="InterPro" id="IPR002878">
    <property type="entry name" value="ChsH2_C"/>
</dbReference>
<dbReference type="PANTHER" id="PTHR34075">
    <property type="entry name" value="BLR3430 PROTEIN"/>
    <property type="match status" value="1"/>
</dbReference>
<sequence>MPRTPKPVVPGWFDPDAGPAEFRLLGTRCRACDAVFFPREDCFCRNPGCAGGELVEVPLSRHGTVWSYTDAHYRPPAPYVSDPDAEWQPYTLVAVELAAERMVVLGQAAPGVTVADLEVGAEVELVPGVLDEDAEHTWRTWHWKPVAAGRRRDV</sequence>
<dbReference type="InterPro" id="IPR022002">
    <property type="entry name" value="ChsH2_Znr"/>
</dbReference>
<keyword evidence="4" id="KW-1185">Reference proteome</keyword>
<dbReference type="PATRIC" id="fig|66876.3.peg.6894"/>
<evidence type="ECO:0000313" key="4">
    <source>
        <dbReference type="Proteomes" id="UP000037982"/>
    </source>
</evidence>
<dbReference type="Pfam" id="PF01796">
    <property type="entry name" value="OB_ChsH2_C"/>
    <property type="match status" value="1"/>
</dbReference>
<gene>
    <name evidence="3" type="ORF">ADL29_31260</name>
</gene>
<dbReference type="InterPro" id="IPR052513">
    <property type="entry name" value="Thioester_dehydratase-like"/>
</dbReference>
<protein>
    <submittedName>
        <fullName evidence="3">Benzoylsuccinyl-CoA thiolase</fullName>
    </submittedName>
</protein>
<dbReference type="Proteomes" id="UP000037982">
    <property type="component" value="Unassembled WGS sequence"/>
</dbReference>
<dbReference type="Pfam" id="PF12172">
    <property type="entry name" value="zf-ChsH2"/>
    <property type="match status" value="1"/>
</dbReference>
<name>A0A0N0XS21_9ACTN</name>
<dbReference type="PANTHER" id="PTHR34075:SF5">
    <property type="entry name" value="BLR3430 PROTEIN"/>
    <property type="match status" value="1"/>
</dbReference>
<reference evidence="4" key="1">
    <citation type="submission" date="2015-07" db="EMBL/GenBank/DDBJ databases">
        <authorList>
            <person name="Ju K.-S."/>
            <person name="Doroghazi J.R."/>
            <person name="Metcalf W.W."/>
        </authorList>
    </citation>
    <scope>NUCLEOTIDE SEQUENCE [LARGE SCALE GENOMIC DNA]</scope>
    <source>
        <strain evidence="4">NRRL ISP-5002</strain>
    </source>
</reference>
<organism evidence="3 4">
    <name type="scientific">Streptomyces chattanoogensis</name>
    <dbReference type="NCBI Taxonomy" id="66876"/>
    <lineage>
        <taxon>Bacteria</taxon>
        <taxon>Bacillati</taxon>
        <taxon>Actinomycetota</taxon>
        <taxon>Actinomycetes</taxon>
        <taxon>Kitasatosporales</taxon>
        <taxon>Streptomycetaceae</taxon>
        <taxon>Streptomyces</taxon>
    </lineage>
</organism>
<evidence type="ECO:0000313" key="3">
    <source>
        <dbReference type="EMBL" id="KPC60127.1"/>
    </source>
</evidence>
<feature type="domain" description="ChsH2 rubredoxin-like zinc ribbon" evidence="2">
    <location>
        <begin position="17"/>
        <end position="54"/>
    </location>
</feature>